<dbReference type="GO" id="GO:0097354">
    <property type="term" value="P:prenylation"/>
    <property type="evidence" value="ECO:0007669"/>
    <property type="project" value="UniProtKB-UniRule"/>
</dbReference>
<reference evidence="11 12" key="1">
    <citation type="submission" date="2017-04" db="EMBL/GenBank/DDBJ databases">
        <title>Genome sequencing of [Candida] sorbophila.</title>
        <authorList>
            <person name="Ahn J.O."/>
        </authorList>
    </citation>
    <scope>NUCLEOTIDE SEQUENCE [LARGE SCALE GENOMIC DNA]</scope>
    <source>
        <strain evidence="11 12">DS02</strain>
    </source>
</reference>
<evidence type="ECO:0000256" key="1">
    <source>
        <dbReference type="ARBA" id="ARBA00010497"/>
    </source>
</evidence>
<protein>
    <recommendedName>
        <fullName evidence="3 9">Protein farnesyltransferase subunit beta</fullName>
        <shortName evidence="9">FTase-beta</shortName>
        <ecNumber evidence="2 9">2.5.1.58</ecNumber>
    </recommendedName>
</protein>
<dbReference type="EMBL" id="NDIQ01000001">
    <property type="protein sequence ID" value="PRT52819.1"/>
    <property type="molecule type" value="Genomic_DNA"/>
</dbReference>
<dbReference type="GeneID" id="36514188"/>
<proteinExistence type="inferred from homology"/>
<evidence type="ECO:0000259" key="10">
    <source>
        <dbReference type="Pfam" id="PF00432"/>
    </source>
</evidence>
<keyword evidence="8 9" id="KW-0862">Zinc</keyword>
<dbReference type="OrthoDB" id="10261146at2759"/>
<dbReference type="STRING" id="45607.A0A2T0FD05"/>
<dbReference type="AlphaFoldDB" id="A0A2T0FD05"/>
<accession>A0A2T0FD05</accession>
<sequence>MLETRTLREQRETEDLCVPLLEQEDNPELFVFFRDKHVKFLRGMLGNLSSGFISLDASRPWMVFWAVNGLALMGVDTSELRGEIEATLLKCQHPDGGFGGGFGQPAHLACTYASIMALAHTSPAAWSKIDRKKLCEWLLTLKQPDGSFKMCLHGETDPRATYCALSVASILKIMDKKLTENVATYIKTCQTYEGGFGNQPLAEAHGGYAFCALATLHLIPDLNIAETIDLPGFISWLVARQQHVVPGFSGRINKLVDGCYGHWVGGCWALVESIDEGITELWDRDGLQSYNLMCCQADRGGLRDKPGCGPDSYHTNYVLCGLAACQYAYSNPGKWQPTAQCTPSVLPLHPVYGLPLTTANRADGWT</sequence>
<keyword evidence="4 9" id="KW-0637">Prenyltransferase</keyword>
<dbReference type="EC" id="2.5.1.58" evidence="2 9"/>
<dbReference type="RefSeq" id="XP_024662765.1">
    <property type="nucleotide sequence ID" value="XM_024806997.1"/>
</dbReference>
<dbReference type="Pfam" id="PF00432">
    <property type="entry name" value="Prenyltrans"/>
    <property type="match status" value="1"/>
</dbReference>
<evidence type="ECO:0000256" key="7">
    <source>
        <dbReference type="ARBA" id="ARBA00022737"/>
    </source>
</evidence>
<dbReference type="GO" id="GO:0004660">
    <property type="term" value="F:protein farnesyltransferase activity"/>
    <property type="evidence" value="ECO:0007669"/>
    <property type="project" value="UniProtKB-UniRule"/>
</dbReference>
<evidence type="ECO:0000256" key="8">
    <source>
        <dbReference type="ARBA" id="ARBA00022833"/>
    </source>
</evidence>
<evidence type="ECO:0000313" key="12">
    <source>
        <dbReference type="Proteomes" id="UP000238350"/>
    </source>
</evidence>
<evidence type="ECO:0000313" key="11">
    <source>
        <dbReference type="EMBL" id="PRT52819.1"/>
    </source>
</evidence>
<comment type="subunit">
    <text evidence="9">Heterodimer of an alpha and a beta subunit.</text>
</comment>
<organism evidence="11 12">
    <name type="scientific">Wickerhamiella sorbophila</name>
    <dbReference type="NCBI Taxonomy" id="45607"/>
    <lineage>
        <taxon>Eukaryota</taxon>
        <taxon>Fungi</taxon>
        <taxon>Dikarya</taxon>
        <taxon>Ascomycota</taxon>
        <taxon>Saccharomycotina</taxon>
        <taxon>Dipodascomycetes</taxon>
        <taxon>Dipodascales</taxon>
        <taxon>Trichomonascaceae</taxon>
        <taxon>Wickerhamiella</taxon>
    </lineage>
</organism>
<dbReference type="InterPro" id="IPR026872">
    <property type="entry name" value="FTB"/>
</dbReference>
<dbReference type="InterPro" id="IPR045089">
    <property type="entry name" value="PGGT1B-like"/>
</dbReference>
<gene>
    <name evidence="11" type="ORF">B9G98_00439</name>
</gene>
<feature type="domain" description="Prenyltransferase alpha-alpha toroid" evidence="10">
    <location>
        <begin position="32"/>
        <end position="351"/>
    </location>
</feature>
<dbReference type="SUPFAM" id="SSF48239">
    <property type="entry name" value="Terpenoid cyclases/Protein prenyltransferases"/>
    <property type="match status" value="1"/>
</dbReference>
<evidence type="ECO:0000256" key="6">
    <source>
        <dbReference type="ARBA" id="ARBA00022723"/>
    </source>
</evidence>
<comment type="cofactor">
    <cofactor evidence="9">
        <name>Zn(2+)</name>
        <dbReference type="ChEBI" id="CHEBI:29105"/>
    </cofactor>
    <text evidence="9">Binds 1 zinc ion per subunit.</text>
</comment>
<keyword evidence="12" id="KW-1185">Reference proteome</keyword>
<name>A0A2T0FD05_9ASCO</name>
<dbReference type="InterPro" id="IPR008930">
    <property type="entry name" value="Terpenoid_cyclase/PrenylTrfase"/>
</dbReference>
<comment type="function">
    <text evidence="9">Catalyzes the transfer of a farnesyl moiety from farnesyl diphosphate to a cysteine at the fourth position from the C-terminus of several proteins. The beta subunit is responsible for peptide-binding.</text>
</comment>
<dbReference type="CDD" id="cd02893">
    <property type="entry name" value="FTase"/>
    <property type="match status" value="1"/>
</dbReference>
<evidence type="ECO:0000256" key="5">
    <source>
        <dbReference type="ARBA" id="ARBA00022679"/>
    </source>
</evidence>
<comment type="caution">
    <text evidence="11">The sequence shown here is derived from an EMBL/GenBank/DDBJ whole genome shotgun (WGS) entry which is preliminary data.</text>
</comment>
<dbReference type="InterPro" id="IPR001330">
    <property type="entry name" value="Prenyltrans"/>
</dbReference>
<dbReference type="Gene3D" id="1.50.10.20">
    <property type="match status" value="1"/>
</dbReference>
<dbReference type="PANTHER" id="PTHR11774:SF6">
    <property type="entry name" value="PROTEIN FARNESYLTRANSFERASE SUBUNIT BETA"/>
    <property type="match status" value="1"/>
</dbReference>
<keyword evidence="5 9" id="KW-0808">Transferase</keyword>
<dbReference type="Proteomes" id="UP000238350">
    <property type="component" value="Unassembled WGS sequence"/>
</dbReference>
<evidence type="ECO:0000256" key="4">
    <source>
        <dbReference type="ARBA" id="ARBA00022602"/>
    </source>
</evidence>
<evidence type="ECO:0000256" key="9">
    <source>
        <dbReference type="RuleBase" id="RU365056"/>
    </source>
</evidence>
<comment type="similarity">
    <text evidence="1 9">Belongs to the protein prenyltransferase subunit beta family.</text>
</comment>
<comment type="catalytic activity">
    <reaction evidence="9">
        <text>L-cysteinyl-[protein] + (2E,6E)-farnesyl diphosphate = S-(2E,6E)-farnesyl-L-cysteinyl-[protein] + diphosphate</text>
        <dbReference type="Rhea" id="RHEA:13345"/>
        <dbReference type="Rhea" id="RHEA-COMP:10131"/>
        <dbReference type="Rhea" id="RHEA-COMP:11535"/>
        <dbReference type="ChEBI" id="CHEBI:29950"/>
        <dbReference type="ChEBI" id="CHEBI:33019"/>
        <dbReference type="ChEBI" id="CHEBI:86019"/>
        <dbReference type="ChEBI" id="CHEBI:175763"/>
    </reaction>
</comment>
<keyword evidence="6 9" id="KW-0479">Metal-binding</keyword>
<dbReference type="GO" id="GO:0005965">
    <property type="term" value="C:protein farnesyltransferase complex"/>
    <property type="evidence" value="ECO:0007669"/>
    <property type="project" value="UniProtKB-UniRule"/>
</dbReference>
<evidence type="ECO:0000256" key="2">
    <source>
        <dbReference type="ARBA" id="ARBA00012702"/>
    </source>
</evidence>
<dbReference type="GO" id="GO:0008270">
    <property type="term" value="F:zinc ion binding"/>
    <property type="evidence" value="ECO:0007669"/>
    <property type="project" value="UniProtKB-UniRule"/>
</dbReference>
<evidence type="ECO:0000256" key="3">
    <source>
        <dbReference type="ARBA" id="ARBA00015798"/>
    </source>
</evidence>
<dbReference type="PANTHER" id="PTHR11774">
    <property type="entry name" value="GERANYLGERANYL TRANSFERASE TYPE BETA SUBUNIT"/>
    <property type="match status" value="1"/>
</dbReference>
<keyword evidence="7" id="KW-0677">Repeat</keyword>